<evidence type="ECO:0000256" key="1">
    <source>
        <dbReference type="ARBA" id="ARBA00004173"/>
    </source>
</evidence>
<dbReference type="InterPro" id="IPR043502">
    <property type="entry name" value="DNA/RNA_pol_sf"/>
</dbReference>
<keyword evidence="2" id="KW-0496">Mitochondrion</keyword>
<protein>
    <recommendedName>
        <fullName evidence="5">Reverse transcriptase domain-containing protein</fullName>
    </recommendedName>
</protein>
<evidence type="ECO:0008006" key="5">
    <source>
        <dbReference type="Google" id="ProtNLM"/>
    </source>
</evidence>
<dbReference type="GO" id="GO:0005739">
    <property type="term" value="C:mitochondrion"/>
    <property type="evidence" value="ECO:0007669"/>
    <property type="project" value="UniProtKB-SubCell"/>
</dbReference>
<comment type="subcellular location">
    <subcellularLocation>
        <location evidence="1">Mitochondrion</location>
    </subcellularLocation>
</comment>
<gene>
    <name evidence="3" type="ORF">B0T10DRAFT_483030</name>
</gene>
<comment type="caution">
    <text evidence="3">The sequence shown here is derived from an EMBL/GenBank/DDBJ whole genome shotgun (WGS) entry which is preliminary data.</text>
</comment>
<dbReference type="InterPro" id="IPR043128">
    <property type="entry name" value="Rev_trsase/Diguanyl_cyclase"/>
</dbReference>
<dbReference type="OrthoDB" id="5106181at2759"/>
<name>A0A9P8WAR4_9HYPO</name>
<proteinExistence type="predicted"/>
<sequence>MRLASTAAEIYCNDIIVASNGINEHLQQLERVFERLLQHNLSIGPTKAFVGFPVAVVSGKLVDVLGMSTAMEKLAAVRGLMFPRNLEGLEQLLGFSGSIHKAGKRGGEE</sequence>
<evidence type="ECO:0000313" key="4">
    <source>
        <dbReference type="Proteomes" id="UP000777438"/>
    </source>
</evidence>
<accession>A0A9P8WAR4</accession>
<evidence type="ECO:0000313" key="3">
    <source>
        <dbReference type="EMBL" id="KAH6892105.1"/>
    </source>
</evidence>
<organism evidence="3 4">
    <name type="scientific">Thelonectria olida</name>
    <dbReference type="NCBI Taxonomy" id="1576542"/>
    <lineage>
        <taxon>Eukaryota</taxon>
        <taxon>Fungi</taxon>
        <taxon>Dikarya</taxon>
        <taxon>Ascomycota</taxon>
        <taxon>Pezizomycotina</taxon>
        <taxon>Sordariomycetes</taxon>
        <taxon>Hypocreomycetidae</taxon>
        <taxon>Hypocreales</taxon>
        <taxon>Nectriaceae</taxon>
        <taxon>Thelonectria</taxon>
    </lineage>
</organism>
<dbReference type="Gene3D" id="3.30.70.270">
    <property type="match status" value="1"/>
</dbReference>
<dbReference type="EMBL" id="JAGPYM010000007">
    <property type="protein sequence ID" value="KAH6892105.1"/>
    <property type="molecule type" value="Genomic_DNA"/>
</dbReference>
<dbReference type="Proteomes" id="UP000777438">
    <property type="component" value="Unassembled WGS sequence"/>
</dbReference>
<keyword evidence="4" id="KW-1185">Reference proteome</keyword>
<dbReference type="AlphaFoldDB" id="A0A9P8WAR4"/>
<dbReference type="SUPFAM" id="SSF56672">
    <property type="entry name" value="DNA/RNA polymerases"/>
    <property type="match status" value="1"/>
</dbReference>
<reference evidence="3 4" key="1">
    <citation type="journal article" date="2021" name="Nat. Commun.">
        <title>Genetic determinants of endophytism in the Arabidopsis root mycobiome.</title>
        <authorList>
            <person name="Mesny F."/>
            <person name="Miyauchi S."/>
            <person name="Thiergart T."/>
            <person name="Pickel B."/>
            <person name="Atanasova L."/>
            <person name="Karlsson M."/>
            <person name="Huettel B."/>
            <person name="Barry K.W."/>
            <person name="Haridas S."/>
            <person name="Chen C."/>
            <person name="Bauer D."/>
            <person name="Andreopoulos W."/>
            <person name="Pangilinan J."/>
            <person name="LaButti K."/>
            <person name="Riley R."/>
            <person name="Lipzen A."/>
            <person name="Clum A."/>
            <person name="Drula E."/>
            <person name="Henrissat B."/>
            <person name="Kohler A."/>
            <person name="Grigoriev I.V."/>
            <person name="Martin F.M."/>
            <person name="Hacquard S."/>
        </authorList>
    </citation>
    <scope>NUCLEOTIDE SEQUENCE [LARGE SCALE GENOMIC DNA]</scope>
    <source>
        <strain evidence="3 4">MPI-CAGE-CH-0241</strain>
    </source>
</reference>
<evidence type="ECO:0000256" key="2">
    <source>
        <dbReference type="ARBA" id="ARBA00023128"/>
    </source>
</evidence>